<dbReference type="PANTHER" id="PTHR12732">
    <property type="entry name" value="UNCHARACTERIZED PROTEASOME COMPONENT REGION PCI-CONTAINING"/>
    <property type="match status" value="1"/>
</dbReference>
<dbReference type="AlphaFoldDB" id="A0A6G0ZS31"/>
<proteinExistence type="inferred from homology"/>
<dbReference type="GO" id="GO:0070390">
    <property type="term" value="C:transcription export complex 2"/>
    <property type="evidence" value="ECO:0007669"/>
    <property type="project" value="TreeGrafter"/>
</dbReference>
<accession>A0A6G0ZS31</accession>
<evidence type="ECO:0000256" key="2">
    <source>
        <dbReference type="ARBA" id="ARBA00033214"/>
    </source>
</evidence>
<reference evidence="4 5" key="1">
    <citation type="submission" date="2019-08" db="EMBL/GenBank/DDBJ databases">
        <title>Whole genome of Aphis craccivora.</title>
        <authorList>
            <person name="Voronova N.V."/>
            <person name="Shulinski R.S."/>
            <person name="Bandarenka Y.V."/>
            <person name="Zhorov D.G."/>
            <person name="Warner D."/>
        </authorList>
    </citation>
    <scope>NUCLEOTIDE SEQUENCE [LARGE SCALE GENOMIC DNA]</scope>
    <source>
        <strain evidence="4">180601</strain>
        <tissue evidence="4">Whole Body</tissue>
    </source>
</reference>
<dbReference type="GO" id="GO:0016973">
    <property type="term" value="P:poly(A)+ mRNA export from nucleus"/>
    <property type="evidence" value="ECO:0007669"/>
    <property type="project" value="TreeGrafter"/>
</dbReference>
<name>A0A6G0ZS31_APHCR</name>
<dbReference type="PANTHER" id="PTHR12732:SF0">
    <property type="entry name" value="PCI DOMAIN-CONTAINING PROTEIN 2"/>
    <property type="match status" value="1"/>
</dbReference>
<dbReference type="InterPro" id="IPR036388">
    <property type="entry name" value="WH-like_DNA-bd_sf"/>
</dbReference>
<comment type="similarity">
    <text evidence="1">Belongs to the CSN12 family.</text>
</comment>
<dbReference type="GO" id="GO:0003690">
    <property type="term" value="F:double-stranded DNA binding"/>
    <property type="evidence" value="ECO:0007669"/>
    <property type="project" value="InterPro"/>
</dbReference>
<evidence type="ECO:0000259" key="3">
    <source>
        <dbReference type="PROSITE" id="PS50250"/>
    </source>
</evidence>
<protein>
    <recommendedName>
        <fullName evidence="2">CSN12-like protein</fullName>
    </recommendedName>
</protein>
<dbReference type="OrthoDB" id="10252687at2759"/>
<feature type="domain" description="PCI" evidence="3">
    <location>
        <begin position="210"/>
        <end position="391"/>
    </location>
</feature>
<sequence length="412" mass="48417">MYTKDYILATTTFYNEENGSELANFFSLRDNSSKEWNLKNTIDYLQKIAEDNELDFEGEIVLHLSVLKSIGEKKYDDAFKGQLAILQNIVKYLQSDSENWMVPLANTVCVDLRYLLNAYDKYESTNKKLKMEKYNDFQKKYIDIMMMYFRICSNDIRAPARQSKRWTIMFIVNQMLKVYHKIKKFHLTTGLTKTIFMCPDKNTFPIAHAVTFYYYTGCKEIFEGKFNDARENLTIAFEGCHKHSIKNKTLILKKLIPLNMLHGIMPSKHLLNKYNLDIFKDLTEYIKMGNVKKFRECIDVNEVYYMKCGVYLLLQKLINLVYRNLFKKFFLIANNHIIPVETITTILKKFDDPETDFDKAQSLLVNMIYRGTLRGYLSHAHKKVVLSKKDPFPTGKQVFDKATKSINEIGHN</sequence>
<evidence type="ECO:0000313" key="4">
    <source>
        <dbReference type="EMBL" id="KAF0774213.1"/>
    </source>
</evidence>
<dbReference type="PROSITE" id="PS50250">
    <property type="entry name" value="PCI"/>
    <property type="match status" value="1"/>
</dbReference>
<organism evidence="4 5">
    <name type="scientific">Aphis craccivora</name>
    <name type="common">Cowpea aphid</name>
    <dbReference type="NCBI Taxonomy" id="307492"/>
    <lineage>
        <taxon>Eukaryota</taxon>
        <taxon>Metazoa</taxon>
        <taxon>Ecdysozoa</taxon>
        <taxon>Arthropoda</taxon>
        <taxon>Hexapoda</taxon>
        <taxon>Insecta</taxon>
        <taxon>Pterygota</taxon>
        <taxon>Neoptera</taxon>
        <taxon>Paraneoptera</taxon>
        <taxon>Hemiptera</taxon>
        <taxon>Sternorrhyncha</taxon>
        <taxon>Aphidomorpha</taxon>
        <taxon>Aphidoidea</taxon>
        <taxon>Aphididae</taxon>
        <taxon>Aphidini</taxon>
        <taxon>Aphis</taxon>
        <taxon>Aphis</taxon>
    </lineage>
</organism>
<dbReference type="EMBL" id="VUJU01000001">
    <property type="protein sequence ID" value="KAF0774213.1"/>
    <property type="molecule type" value="Genomic_DNA"/>
</dbReference>
<dbReference type="Pfam" id="PF01399">
    <property type="entry name" value="PCI"/>
    <property type="match status" value="1"/>
</dbReference>
<dbReference type="GO" id="GO:0006368">
    <property type="term" value="P:transcription elongation by RNA polymerase II"/>
    <property type="evidence" value="ECO:0007669"/>
    <property type="project" value="TreeGrafter"/>
</dbReference>
<keyword evidence="5" id="KW-1185">Reference proteome</keyword>
<dbReference type="Proteomes" id="UP000478052">
    <property type="component" value="Unassembled WGS sequence"/>
</dbReference>
<comment type="caution">
    <text evidence="4">The sequence shown here is derived from an EMBL/GenBank/DDBJ whole genome shotgun (WGS) entry which is preliminary data.</text>
</comment>
<gene>
    <name evidence="4" type="ORF">FWK35_00000255</name>
</gene>
<dbReference type="GO" id="GO:0003723">
    <property type="term" value="F:RNA binding"/>
    <property type="evidence" value="ECO:0007669"/>
    <property type="project" value="InterPro"/>
</dbReference>
<dbReference type="InterPro" id="IPR000717">
    <property type="entry name" value="PCI_dom"/>
</dbReference>
<dbReference type="SMART" id="SM00753">
    <property type="entry name" value="PAM"/>
    <property type="match status" value="1"/>
</dbReference>
<dbReference type="Gene3D" id="1.10.10.10">
    <property type="entry name" value="Winged helix-like DNA-binding domain superfamily/Winged helix DNA-binding domain"/>
    <property type="match status" value="1"/>
</dbReference>
<dbReference type="GO" id="GO:0000973">
    <property type="term" value="P:post-transcriptional tethering of RNA polymerase II gene DNA at nuclear periphery"/>
    <property type="evidence" value="ECO:0007669"/>
    <property type="project" value="TreeGrafter"/>
</dbReference>
<evidence type="ECO:0000313" key="5">
    <source>
        <dbReference type="Proteomes" id="UP000478052"/>
    </source>
</evidence>
<evidence type="ECO:0000256" key="1">
    <source>
        <dbReference type="ARBA" id="ARBA00025771"/>
    </source>
</evidence>
<dbReference type="InterPro" id="IPR045114">
    <property type="entry name" value="Csn12-like"/>
</dbReference>